<dbReference type="AlphaFoldDB" id="A0A7U9DM50"/>
<name>A0A7U9DM50_STRLI</name>
<evidence type="ECO:0000313" key="1">
    <source>
        <dbReference type="EMBL" id="EOY44750.1"/>
    </source>
</evidence>
<dbReference type="Proteomes" id="UP000014062">
    <property type="component" value="Chromosome"/>
</dbReference>
<reference evidence="2" key="1">
    <citation type="journal article" date="2013" name="Genome Biol. Evol.">
        <title>The genome sequence of Streptomyces lividans 66 reveals a novel tRNA-dependent peptide biosynthetic system within a metal-related genomic island.</title>
        <authorList>
            <person name="Cruz-Morales P."/>
            <person name="Vijgenboom E."/>
            <person name="Iruegas-Bocardo F."/>
            <person name="Girard G."/>
            <person name="Yanez-Guerra L.A."/>
            <person name="Ramos-Aboites H.E."/>
            <person name="Pernodet J.L."/>
            <person name="Anne J."/>
            <person name="van Wezel G.P."/>
            <person name="Barona-Gomez F."/>
        </authorList>
    </citation>
    <scope>NUCLEOTIDE SEQUENCE [LARGE SCALE GENOMIC DNA]</scope>
    <source>
        <strain evidence="2">1326</strain>
    </source>
</reference>
<proteinExistence type="predicted"/>
<gene>
    <name evidence="1" type="ORF">SLI_0031</name>
</gene>
<dbReference type="EMBL" id="CM001889">
    <property type="protein sequence ID" value="EOY44750.1"/>
    <property type="molecule type" value="Genomic_DNA"/>
</dbReference>
<evidence type="ECO:0000313" key="2">
    <source>
        <dbReference type="Proteomes" id="UP000014062"/>
    </source>
</evidence>
<protein>
    <submittedName>
        <fullName evidence="1">Uncharacterized protein</fullName>
    </submittedName>
</protein>
<organism evidence="1 2">
    <name type="scientific">Streptomyces lividans 1326</name>
    <dbReference type="NCBI Taxonomy" id="1200984"/>
    <lineage>
        <taxon>Bacteria</taxon>
        <taxon>Bacillati</taxon>
        <taxon>Actinomycetota</taxon>
        <taxon>Actinomycetes</taxon>
        <taxon>Kitasatosporales</taxon>
        <taxon>Streptomycetaceae</taxon>
        <taxon>Streptomyces</taxon>
    </lineage>
</organism>
<sequence>MISRLLPEQCIHAPPTTHTRIYAVGVKPLQKRECILG</sequence>
<accession>A0A7U9DM50</accession>